<evidence type="ECO:0000313" key="1">
    <source>
        <dbReference type="EMBL" id="OAE20302.1"/>
    </source>
</evidence>
<comment type="caution">
    <text evidence="1">The sequence shown here is derived from an EMBL/GenBank/DDBJ whole genome shotgun (WGS) entry which is preliminary data.</text>
</comment>
<dbReference type="Proteomes" id="UP000077202">
    <property type="component" value="Unassembled WGS sequence"/>
</dbReference>
<name>A0A176VIW4_MARPO</name>
<accession>A0A176VIW4</accession>
<evidence type="ECO:0000313" key="2">
    <source>
        <dbReference type="Proteomes" id="UP000077202"/>
    </source>
</evidence>
<reference evidence="1" key="1">
    <citation type="submission" date="2016-03" db="EMBL/GenBank/DDBJ databases">
        <title>Mechanisms controlling the formation of the plant cell surface in tip-growing cells are functionally conserved among land plants.</title>
        <authorList>
            <person name="Honkanen S."/>
            <person name="Jones V.A."/>
            <person name="Morieri G."/>
            <person name="Champion C."/>
            <person name="Hetherington A.J."/>
            <person name="Kelly S."/>
            <person name="Saint-Marcoux D."/>
            <person name="Proust H."/>
            <person name="Prescott H."/>
            <person name="Dolan L."/>
        </authorList>
    </citation>
    <scope>NUCLEOTIDE SEQUENCE [LARGE SCALE GENOMIC DNA]</scope>
    <source>
        <tissue evidence="1">Whole gametophyte</tissue>
    </source>
</reference>
<proteinExistence type="predicted"/>
<protein>
    <submittedName>
        <fullName evidence="1">Uncharacterized protein</fullName>
    </submittedName>
</protein>
<organism evidence="1 2">
    <name type="scientific">Marchantia polymorpha subsp. ruderalis</name>
    <dbReference type="NCBI Taxonomy" id="1480154"/>
    <lineage>
        <taxon>Eukaryota</taxon>
        <taxon>Viridiplantae</taxon>
        <taxon>Streptophyta</taxon>
        <taxon>Embryophyta</taxon>
        <taxon>Marchantiophyta</taxon>
        <taxon>Marchantiopsida</taxon>
        <taxon>Marchantiidae</taxon>
        <taxon>Marchantiales</taxon>
        <taxon>Marchantiaceae</taxon>
        <taxon>Marchantia</taxon>
    </lineage>
</organism>
<dbReference type="AlphaFoldDB" id="A0A176VIW4"/>
<dbReference type="EMBL" id="LVLJ01003642">
    <property type="protein sequence ID" value="OAE20302.1"/>
    <property type="molecule type" value="Genomic_DNA"/>
</dbReference>
<gene>
    <name evidence="1" type="ORF">AXG93_4888s1100</name>
</gene>
<keyword evidence="2" id="KW-1185">Reference proteome</keyword>
<sequence>MPQASWNRGLWWDAMLRTEQPKLYRDLSLACAAEANIVLYCLLHRHIISCVPESTKDPRIPASAELLAGFGQGTYSDTPRSRQLHLEVLWRWSLHASPFKFVHVPPTEHNGPSTDWGAQDEQQALGELESIGSGASASVGGTAGFVH</sequence>